<evidence type="ECO:0000256" key="9">
    <source>
        <dbReference type="SAM" id="Phobius"/>
    </source>
</evidence>
<dbReference type="GO" id="GO:0005524">
    <property type="term" value="F:ATP binding"/>
    <property type="evidence" value="ECO:0007669"/>
    <property type="project" value="UniProtKB-KW"/>
</dbReference>
<accession>A0AAV4J9N4</accession>
<dbReference type="SUPFAM" id="SSF90123">
    <property type="entry name" value="ABC transporter transmembrane region"/>
    <property type="match status" value="1"/>
</dbReference>
<dbReference type="InterPro" id="IPR011527">
    <property type="entry name" value="ABC1_TM_dom"/>
</dbReference>
<name>A0AAV4J9N4_9GAST</name>
<comment type="caution">
    <text evidence="11">The sequence shown here is derived from an EMBL/GenBank/DDBJ whole genome shotgun (WGS) entry which is preliminary data.</text>
</comment>
<keyword evidence="3" id="KW-0813">Transport</keyword>
<keyword evidence="4 9" id="KW-0812">Transmembrane</keyword>
<protein>
    <submittedName>
        <fullName evidence="11">Multidrug resistance-associated protein 4</fullName>
    </submittedName>
</protein>
<dbReference type="Gene3D" id="1.20.1560.10">
    <property type="entry name" value="ABC transporter type 1, transmembrane domain"/>
    <property type="match status" value="1"/>
</dbReference>
<comment type="similarity">
    <text evidence="2">Belongs to the ABC transporter superfamily. ABCC family. Conjugate transporter (TC 3.A.1.208) subfamily.</text>
</comment>
<feature type="transmembrane region" description="Helical" evidence="9">
    <location>
        <begin position="246"/>
        <end position="266"/>
    </location>
</feature>
<dbReference type="PANTHER" id="PTHR24223">
    <property type="entry name" value="ATP-BINDING CASSETTE SUB-FAMILY C"/>
    <property type="match status" value="1"/>
</dbReference>
<evidence type="ECO:0000256" key="6">
    <source>
        <dbReference type="ARBA" id="ARBA00022840"/>
    </source>
</evidence>
<feature type="transmembrane region" description="Helical" evidence="9">
    <location>
        <begin position="278"/>
        <end position="303"/>
    </location>
</feature>
<keyword evidence="6" id="KW-0067">ATP-binding</keyword>
<dbReference type="GO" id="GO:0140359">
    <property type="term" value="F:ABC-type transporter activity"/>
    <property type="evidence" value="ECO:0007669"/>
    <property type="project" value="InterPro"/>
</dbReference>
<evidence type="ECO:0000256" key="4">
    <source>
        <dbReference type="ARBA" id="ARBA00022692"/>
    </source>
</evidence>
<dbReference type="InterPro" id="IPR050173">
    <property type="entry name" value="ABC_transporter_C-like"/>
</dbReference>
<evidence type="ECO:0000256" key="2">
    <source>
        <dbReference type="ARBA" id="ARBA00009726"/>
    </source>
</evidence>
<gene>
    <name evidence="11" type="ORF">ElyMa_003291800</name>
</gene>
<dbReference type="GO" id="GO:0016020">
    <property type="term" value="C:membrane"/>
    <property type="evidence" value="ECO:0007669"/>
    <property type="project" value="UniProtKB-SubCell"/>
</dbReference>
<evidence type="ECO:0000256" key="5">
    <source>
        <dbReference type="ARBA" id="ARBA00022741"/>
    </source>
</evidence>
<dbReference type="Proteomes" id="UP000762676">
    <property type="component" value="Unassembled WGS sequence"/>
</dbReference>
<dbReference type="PANTHER" id="PTHR24223:SF456">
    <property type="entry name" value="MULTIDRUG RESISTANCE-ASSOCIATED PROTEIN LETHAL(2)03659"/>
    <property type="match status" value="1"/>
</dbReference>
<sequence>MDETLRYDNPNPILTANVLSRLWFCWLNPLFSQGYKGRLEEADMYNVCPSDSSKTTGEKLQAAWDKELHQPSPREKANFLRALYRAFGAYYMRLGLMVLCESLRLSNKSLSESSIGQIVNLMSNDVAKFDQAMMFPHYLWISPLICVVAVVYLWYKLGPAAMAALSLVMLLMPMHFLFGRLYSRHRQKTAVHTDKRMKVMSEIISGIRIIKLYCWEKPFGHLVEKLRRLEIRQLRRTRYVQACQMGPYYAASRISSFLFTLTYVLIGREDEIRPGTVFMVVGVFQTLCFTCGIVIPMAAQSLAEMLVVIKRIQASFQPGFSSYF</sequence>
<feature type="transmembrane region" description="Helical" evidence="9">
    <location>
        <begin position="138"/>
        <end position="155"/>
    </location>
</feature>
<keyword evidence="7 9" id="KW-1133">Transmembrane helix</keyword>
<evidence type="ECO:0000313" key="11">
    <source>
        <dbReference type="EMBL" id="GFS19518.1"/>
    </source>
</evidence>
<dbReference type="PROSITE" id="PS50929">
    <property type="entry name" value="ABC_TM1F"/>
    <property type="match status" value="1"/>
</dbReference>
<evidence type="ECO:0000259" key="10">
    <source>
        <dbReference type="PROSITE" id="PS50929"/>
    </source>
</evidence>
<proteinExistence type="inferred from homology"/>
<evidence type="ECO:0000256" key="8">
    <source>
        <dbReference type="ARBA" id="ARBA00023136"/>
    </source>
</evidence>
<dbReference type="InterPro" id="IPR036640">
    <property type="entry name" value="ABC1_TM_sf"/>
</dbReference>
<evidence type="ECO:0000256" key="3">
    <source>
        <dbReference type="ARBA" id="ARBA00022448"/>
    </source>
</evidence>
<organism evidence="11 12">
    <name type="scientific">Elysia marginata</name>
    <dbReference type="NCBI Taxonomy" id="1093978"/>
    <lineage>
        <taxon>Eukaryota</taxon>
        <taxon>Metazoa</taxon>
        <taxon>Spiralia</taxon>
        <taxon>Lophotrochozoa</taxon>
        <taxon>Mollusca</taxon>
        <taxon>Gastropoda</taxon>
        <taxon>Heterobranchia</taxon>
        <taxon>Euthyneura</taxon>
        <taxon>Panpulmonata</taxon>
        <taxon>Sacoglossa</taxon>
        <taxon>Placobranchoidea</taxon>
        <taxon>Plakobranchidae</taxon>
        <taxon>Elysia</taxon>
    </lineage>
</organism>
<comment type="subcellular location">
    <subcellularLocation>
        <location evidence="1">Membrane</location>
        <topology evidence="1">Multi-pass membrane protein</topology>
    </subcellularLocation>
</comment>
<keyword evidence="8 9" id="KW-0472">Membrane</keyword>
<feature type="transmembrane region" description="Helical" evidence="9">
    <location>
        <begin position="161"/>
        <end position="178"/>
    </location>
</feature>
<feature type="domain" description="ABC transmembrane type-1" evidence="10">
    <location>
        <begin position="103"/>
        <end position="303"/>
    </location>
</feature>
<evidence type="ECO:0000256" key="7">
    <source>
        <dbReference type="ARBA" id="ARBA00022989"/>
    </source>
</evidence>
<dbReference type="Pfam" id="PF00664">
    <property type="entry name" value="ABC_membrane"/>
    <property type="match status" value="1"/>
</dbReference>
<evidence type="ECO:0000256" key="1">
    <source>
        <dbReference type="ARBA" id="ARBA00004141"/>
    </source>
</evidence>
<dbReference type="EMBL" id="BMAT01006761">
    <property type="protein sequence ID" value="GFS19518.1"/>
    <property type="molecule type" value="Genomic_DNA"/>
</dbReference>
<keyword evidence="12" id="KW-1185">Reference proteome</keyword>
<keyword evidence="5" id="KW-0547">Nucleotide-binding</keyword>
<reference evidence="11 12" key="1">
    <citation type="journal article" date="2021" name="Elife">
        <title>Chloroplast acquisition without the gene transfer in kleptoplastic sea slugs, Plakobranchus ocellatus.</title>
        <authorList>
            <person name="Maeda T."/>
            <person name="Takahashi S."/>
            <person name="Yoshida T."/>
            <person name="Shimamura S."/>
            <person name="Takaki Y."/>
            <person name="Nagai Y."/>
            <person name="Toyoda A."/>
            <person name="Suzuki Y."/>
            <person name="Arimoto A."/>
            <person name="Ishii H."/>
            <person name="Satoh N."/>
            <person name="Nishiyama T."/>
            <person name="Hasebe M."/>
            <person name="Maruyama T."/>
            <person name="Minagawa J."/>
            <person name="Obokata J."/>
            <person name="Shigenobu S."/>
        </authorList>
    </citation>
    <scope>NUCLEOTIDE SEQUENCE [LARGE SCALE GENOMIC DNA]</scope>
</reference>
<evidence type="ECO:0000313" key="12">
    <source>
        <dbReference type="Proteomes" id="UP000762676"/>
    </source>
</evidence>
<dbReference type="AlphaFoldDB" id="A0AAV4J9N4"/>